<dbReference type="AlphaFoldDB" id="H8G6Y6"/>
<reference evidence="6 7" key="1">
    <citation type="journal article" date="2012" name="Stand. Genomic Sci.">
        <title>Genome sequence of the soil bacterium Saccharomonospora azurea type strain (NA-128(T)).</title>
        <authorList>
            <person name="Klenk H.P."/>
            <person name="Held B."/>
            <person name="Lucas S."/>
            <person name="Lapidus A."/>
            <person name="Copeland A."/>
            <person name="Hammon N."/>
            <person name="Pitluck S."/>
            <person name="Goodwin L.A."/>
            <person name="Han C."/>
            <person name="Tapia R."/>
            <person name="Brambilla E.M."/>
            <person name="Potter G."/>
            <person name="Land M."/>
            <person name="Ivanova N."/>
            <person name="Rohde M."/>
            <person name="Goker M."/>
            <person name="Detter J.C."/>
            <person name="Kyrpides N.C."/>
            <person name="Woyke T."/>
        </authorList>
    </citation>
    <scope>NUCLEOTIDE SEQUENCE [LARGE SCALE GENOMIC DNA]</scope>
    <source>
        <strain evidence="6 7">NA-128</strain>
    </source>
</reference>
<dbReference type="GO" id="GO:0019264">
    <property type="term" value="P:glycine biosynthetic process from serine"/>
    <property type="evidence" value="ECO:0007669"/>
    <property type="project" value="InterPro"/>
</dbReference>
<dbReference type="GO" id="GO:0035999">
    <property type="term" value="P:tetrahydrofolate interconversion"/>
    <property type="evidence" value="ECO:0007669"/>
    <property type="project" value="InterPro"/>
</dbReference>
<dbReference type="InterPro" id="IPR015421">
    <property type="entry name" value="PyrdxlP-dep_Trfase_major"/>
</dbReference>
<dbReference type="RefSeq" id="WP_005437931.1">
    <property type="nucleotide sequence ID" value="NZ_CM001466.1"/>
</dbReference>
<dbReference type="InterPro" id="IPR049943">
    <property type="entry name" value="Ser_HO-MeTrfase-like"/>
</dbReference>
<comment type="similarity">
    <text evidence="2">Belongs to the SHMT family.</text>
</comment>
<evidence type="ECO:0000256" key="2">
    <source>
        <dbReference type="ARBA" id="ARBA00006376"/>
    </source>
</evidence>
<gene>
    <name evidence="6" type="ORF">SacazDRAFT_00273</name>
</gene>
<organism evidence="6 7">
    <name type="scientific">Saccharomonospora azurea NA-128</name>
    <dbReference type="NCBI Taxonomy" id="882081"/>
    <lineage>
        <taxon>Bacteria</taxon>
        <taxon>Bacillati</taxon>
        <taxon>Actinomycetota</taxon>
        <taxon>Actinomycetes</taxon>
        <taxon>Pseudonocardiales</taxon>
        <taxon>Pseudonocardiaceae</taxon>
        <taxon>Saccharomonospora</taxon>
    </lineage>
</organism>
<dbReference type="Proteomes" id="UP000004705">
    <property type="component" value="Chromosome"/>
</dbReference>
<evidence type="ECO:0000256" key="4">
    <source>
        <dbReference type="PIRSR" id="PIRSR000412-50"/>
    </source>
</evidence>
<evidence type="ECO:0000256" key="3">
    <source>
        <dbReference type="ARBA" id="ARBA00022898"/>
    </source>
</evidence>
<dbReference type="InterPro" id="IPR015424">
    <property type="entry name" value="PyrdxlP-dep_Trfase"/>
</dbReference>
<dbReference type="PIRSF" id="PIRSF000412">
    <property type="entry name" value="SHMT"/>
    <property type="match status" value="1"/>
</dbReference>
<name>H8G6Y6_9PSEU</name>
<proteinExistence type="inferred from homology"/>
<evidence type="ECO:0000313" key="6">
    <source>
        <dbReference type="EMBL" id="EHY87255.1"/>
    </source>
</evidence>
<keyword evidence="7" id="KW-1185">Reference proteome</keyword>
<dbReference type="InterPro" id="IPR039429">
    <property type="entry name" value="SHMT-like_dom"/>
</dbReference>
<dbReference type="PANTHER" id="PTHR11680">
    <property type="entry name" value="SERINE HYDROXYMETHYLTRANSFERASE"/>
    <property type="match status" value="1"/>
</dbReference>
<dbReference type="Gene3D" id="3.40.640.10">
    <property type="entry name" value="Type I PLP-dependent aspartate aminotransferase-like (Major domain)"/>
    <property type="match status" value="1"/>
</dbReference>
<dbReference type="InterPro" id="IPR015422">
    <property type="entry name" value="PyrdxlP-dep_Trfase_small"/>
</dbReference>
<dbReference type="GO" id="GO:0008168">
    <property type="term" value="F:methyltransferase activity"/>
    <property type="evidence" value="ECO:0007669"/>
    <property type="project" value="UniProtKB-KW"/>
</dbReference>
<accession>H8G6Y6</accession>
<evidence type="ECO:0000256" key="1">
    <source>
        <dbReference type="ARBA" id="ARBA00001933"/>
    </source>
</evidence>
<dbReference type="EMBL" id="CM001466">
    <property type="protein sequence ID" value="EHY87255.1"/>
    <property type="molecule type" value="Genomic_DNA"/>
</dbReference>
<keyword evidence="3 4" id="KW-0663">Pyridoxal phosphate</keyword>
<dbReference type="GO" id="GO:0004372">
    <property type="term" value="F:glycine hydroxymethyltransferase activity"/>
    <property type="evidence" value="ECO:0007669"/>
    <property type="project" value="InterPro"/>
</dbReference>
<feature type="domain" description="Serine hydroxymethyltransferase-like" evidence="5">
    <location>
        <begin position="49"/>
        <end position="408"/>
    </location>
</feature>
<comment type="cofactor">
    <cofactor evidence="1 4">
        <name>pyridoxal 5'-phosphate</name>
        <dbReference type="ChEBI" id="CHEBI:597326"/>
    </cofactor>
</comment>
<dbReference type="GO" id="GO:0005737">
    <property type="term" value="C:cytoplasm"/>
    <property type="evidence" value="ECO:0007669"/>
    <property type="project" value="TreeGrafter"/>
</dbReference>
<dbReference type="Gene3D" id="3.90.1150.10">
    <property type="entry name" value="Aspartate Aminotransferase, domain 1"/>
    <property type="match status" value="1"/>
</dbReference>
<dbReference type="PANTHER" id="PTHR11680:SF35">
    <property type="entry name" value="SERINE HYDROXYMETHYLTRANSFERASE 1"/>
    <property type="match status" value="1"/>
</dbReference>
<protein>
    <submittedName>
        <fullName evidence="6">Glycine/serine hydroxymethyltransferase</fullName>
    </submittedName>
</protein>
<dbReference type="OrthoDB" id="9803871at2"/>
<dbReference type="HOGENOM" id="CLU_022477_2_1_11"/>
<dbReference type="GO" id="GO:0030170">
    <property type="term" value="F:pyridoxal phosphate binding"/>
    <property type="evidence" value="ECO:0007669"/>
    <property type="project" value="InterPro"/>
</dbReference>
<dbReference type="Pfam" id="PF00464">
    <property type="entry name" value="SHMT"/>
    <property type="match status" value="1"/>
</dbReference>
<sequence length="443" mass="46720">MPALERRTWVPAHAESRVHTVAESAANALPGELLAELDRLVGENRRIHDVDSINLNPATNVMNPRAEAMLSAHLGSRPSLGYPGDKYEMGLEAIEQIEVIAAELVAEVFGARYAEIRVPSGAIANLYAFVATCEPGDVIIAPPATIGGHVTHHAPGAAGLYRLEIVDAPVAADGYTVDVDALRTLAHAVRPKLITIGSSLNLYPHPVAQLRGIADEVGAKVLFDAAHVCGLIAGQAWPQPLAEGAHVATFSTYKSLGGPAGGAVVTDDAELAERLDRIAHPGLTANFDAGRVAALAVTMVDWQVAGRAYARAMIETAAALAEELQRGGVPVFEGAHGPTRSHQFAVRASRWGGGHRAAQRLRRANVLASGIGLPDPPVHGDVNGLRLGTPELVRRGMSACDMADLAGLIVEGLDPDVEPETVAPRVAHWRTRFTGVHYTADQP</sequence>
<dbReference type="GO" id="GO:0032259">
    <property type="term" value="P:methylation"/>
    <property type="evidence" value="ECO:0007669"/>
    <property type="project" value="UniProtKB-KW"/>
</dbReference>
<dbReference type="SUPFAM" id="SSF53383">
    <property type="entry name" value="PLP-dependent transferases"/>
    <property type="match status" value="1"/>
</dbReference>
<dbReference type="InterPro" id="IPR001085">
    <property type="entry name" value="Ser_HO-MeTrfase"/>
</dbReference>
<evidence type="ECO:0000313" key="7">
    <source>
        <dbReference type="Proteomes" id="UP000004705"/>
    </source>
</evidence>
<feature type="modified residue" description="N6-(pyridoxal phosphate)lysine" evidence="4">
    <location>
        <position position="254"/>
    </location>
</feature>
<evidence type="ECO:0000259" key="5">
    <source>
        <dbReference type="Pfam" id="PF00464"/>
    </source>
</evidence>